<reference evidence="3" key="1">
    <citation type="journal article" date="2019" name="Int. J. Syst. Evol. Microbiol.">
        <title>The Global Catalogue of Microorganisms (GCM) 10K type strain sequencing project: providing services to taxonomists for standard genome sequencing and annotation.</title>
        <authorList>
            <consortium name="The Broad Institute Genomics Platform"/>
            <consortium name="The Broad Institute Genome Sequencing Center for Infectious Disease"/>
            <person name="Wu L."/>
            <person name="Ma J."/>
        </authorList>
    </citation>
    <scope>NUCLEOTIDE SEQUENCE [LARGE SCALE GENOMIC DNA]</scope>
    <source>
        <strain evidence="3">JCM 14546</strain>
    </source>
</reference>
<dbReference type="PRINTS" id="PR00413">
    <property type="entry name" value="HADHALOGNASE"/>
</dbReference>
<comment type="caution">
    <text evidence="2">The sequence shown here is derived from an EMBL/GenBank/DDBJ whole genome shotgun (WGS) entry which is preliminary data.</text>
</comment>
<keyword evidence="1" id="KW-0378">Hydrolase</keyword>
<dbReference type="Gene3D" id="1.10.150.750">
    <property type="match status" value="1"/>
</dbReference>
<gene>
    <name evidence="2" type="ORF">GCM10009755_26180</name>
</gene>
<dbReference type="PANTHER" id="PTHR43316">
    <property type="entry name" value="HYDROLASE, HALOACID DELAHOGENASE-RELATED"/>
    <property type="match status" value="1"/>
</dbReference>
<sequence>MSTQKPVATFDCYGTLIDFGLGNAVLPIIADRLDEVGTDHEVFLEHWRVIRFHAVAAGPYTRYQDLIALTLETTMLLHGAAYHPSYAEELLERVRGFTAFPEVPAALAEIADLGVEIAIITNSDRDLVPPHIRALEVDVDHVVTAEDSGWYKPRPGAFEYLFRVLDRDLSLVTHCAQGWDYDIMPTKKYGIDRVWINRAGLPGSDFYAPYTEMPDLTALPGYFRAKLAE</sequence>
<dbReference type="Pfam" id="PF00702">
    <property type="entry name" value="Hydrolase"/>
    <property type="match status" value="1"/>
</dbReference>
<dbReference type="SFLD" id="SFLDS00003">
    <property type="entry name" value="Haloacid_Dehalogenase"/>
    <property type="match status" value="1"/>
</dbReference>
<dbReference type="Gene3D" id="3.40.50.1000">
    <property type="entry name" value="HAD superfamily/HAD-like"/>
    <property type="match status" value="1"/>
</dbReference>
<dbReference type="RefSeq" id="WP_344310378.1">
    <property type="nucleotide sequence ID" value="NZ_BAAANO010000029.1"/>
</dbReference>
<protein>
    <submittedName>
        <fullName evidence="2">Haloacid dehalogenase type II</fullName>
    </submittedName>
</protein>
<dbReference type="InterPro" id="IPR023214">
    <property type="entry name" value="HAD_sf"/>
</dbReference>
<dbReference type="InterPro" id="IPR036412">
    <property type="entry name" value="HAD-like_sf"/>
</dbReference>
<dbReference type="PANTHER" id="PTHR43316:SF9">
    <property type="entry name" value="ACID DEHALOGENASE, PUTATIVE (AFU_ORTHOLOGUE AFUA_6G14460)-RELATED"/>
    <property type="match status" value="1"/>
</dbReference>
<accession>A0ABP5F0L1</accession>
<proteinExistence type="predicted"/>
<evidence type="ECO:0000313" key="2">
    <source>
        <dbReference type="EMBL" id="GAA2013286.1"/>
    </source>
</evidence>
<dbReference type="InterPro" id="IPR051540">
    <property type="entry name" value="S-2-haloacid_dehalogenase"/>
</dbReference>
<evidence type="ECO:0000256" key="1">
    <source>
        <dbReference type="ARBA" id="ARBA00022801"/>
    </source>
</evidence>
<dbReference type="SUPFAM" id="SSF56784">
    <property type="entry name" value="HAD-like"/>
    <property type="match status" value="1"/>
</dbReference>
<dbReference type="Proteomes" id="UP001500755">
    <property type="component" value="Unassembled WGS sequence"/>
</dbReference>
<keyword evidence="3" id="KW-1185">Reference proteome</keyword>
<evidence type="ECO:0000313" key="3">
    <source>
        <dbReference type="Proteomes" id="UP001500755"/>
    </source>
</evidence>
<name>A0ABP5F0L1_9MICO</name>
<dbReference type="SFLD" id="SFLDG01129">
    <property type="entry name" value="C1.5:_HAD__Beta-PGM__Phosphata"/>
    <property type="match status" value="1"/>
</dbReference>
<organism evidence="2 3">
    <name type="scientific">Brevibacterium samyangense</name>
    <dbReference type="NCBI Taxonomy" id="366888"/>
    <lineage>
        <taxon>Bacteria</taxon>
        <taxon>Bacillati</taxon>
        <taxon>Actinomycetota</taxon>
        <taxon>Actinomycetes</taxon>
        <taxon>Micrococcales</taxon>
        <taxon>Brevibacteriaceae</taxon>
        <taxon>Brevibacterium</taxon>
    </lineage>
</organism>
<dbReference type="InterPro" id="IPR006439">
    <property type="entry name" value="HAD-SF_hydro_IA"/>
</dbReference>
<dbReference type="EMBL" id="BAAANO010000029">
    <property type="protein sequence ID" value="GAA2013286.1"/>
    <property type="molecule type" value="Genomic_DNA"/>
</dbReference>